<protein>
    <submittedName>
        <fullName evidence="2">DinB family protein</fullName>
    </submittedName>
</protein>
<reference evidence="2 3" key="1">
    <citation type="submission" date="2024-09" db="EMBL/GenBank/DDBJ databases">
        <authorList>
            <person name="Sun Q."/>
            <person name="Mori K."/>
        </authorList>
    </citation>
    <scope>NUCLEOTIDE SEQUENCE [LARGE SCALE GENOMIC DNA]</scope>
    <source>
        <strain evidence="2 3">KCTC 23076</strain>
    </source>
</reference>
<evidence type="ECO:0000259" key="1">
    <source>
        <dbReference type="Pfam" id="PF12867"/>
    </source>
</evidence>
<keyword evidence="3" id="KW-1185">Reference proteome</keyword>
<dbReference type="InterPro" id="IPR034660">
    <property type="entry name" value="DinB/YfiT-like"/>
</dbReference>
<name>A0ABV6RTU3_9GAMM</name>
<dbReference type="EMBL" id="JBHLTG010000005">
    <property type="protein sequence ID" value="MFC0680396.1"/>
    <property type="molecule type" value="Genomic_DNA"/>
</dbReference>
<evidence type="ECO:0000313" key="3">
    <source>
        <dbReference type="Proteomes" id="UP001589896"/>
    </source>
</evidence>
<accession>A0ABV6RTU3</accession>
<evidence type="ECO:0000313" key="2">
    <source>
        <dbReference type="EMBL" id="MFC0680396.1"/>
    </source>
</evidence>
<dbReference type="InterPro" id="IPR024775">
    <property type="entry name" value="DinB-like"/>
</dbReference>
<dbReference type="SUPFAM" id="SSF109854">
    <property type="entry name" value="DinB/YfiT-like putative metalloenzymes"/>
    <property type="match status" value="1"/>
</dbReference>
<dbReference type="RefSeq" id="WP_386672089.1">
    <property type="nucleotide sequence ID" value="NZ_JBHLTG010000005.1"/>
</dbReference>
<dbReference type="Pfam" id="PF12867">
    <property type="entry name" value="DinB_2"/>
    <property type="match status" value="1"/>
</dbReference>
<organism evidence="2 3">
    <name type="scientific">Lysobacter korlensis</name>
    <dbReference type="NCBI Taxonomy" id="553636"/>
    <lineage>
        <taxon>Bacteria</taxon>
        <taxon>Pseudomonadati</taxon>
        <taxon>Pseudomonadota</taxon>
        <taxon>Gammaproteobacteria</taxon>
        <taxon>Lysobacterales</taxon>
        <taxon>Lysobacteraceae</taxon>
        <taxon>Lysobacter</taxon>
    </lineage>
</organism>
<feature type="domain" description="DinB-like" evidence="1">
    <location>
        <begin position="36"/>
        <end position="168"/>
    </location>
</feature>
<comment type="caution">
    <text evidence="2">The sequence shown here is derived from an EMBL/GenBank/DDBJ whole genome shotgun (WGS) entry which is preliminary data.</text>
</comment>
<dbReference type="Gene3D" id="1.20.120.450">
    <property type="entry name" value="dinb family like domain"/>
    <property type="match status" value="1"/>
</dbReference>
<gene>
    <name evidence="2" type="ORF">ACFFGH_21395</name>
</gene>
<sequence>MTIVPDTKDWTWVLERACPQCGFDASAFAAADVPDRIRADLPAWAARLAEPDARTRPDESTWSALEYGAHVRDVFRLFRVRLALMLNEDDPLFASWDQDATALEDRYDRQDPAAVAGELVAAGEELAADFERVGGAQWHRPGRRSDGARFTVDSFARYFIHDPVHHLWDVTGVRSG</sequence>
<dbReference type="Proteomes" id="UP001589896">
    <property type="component" value="Unassembled WGS sequence"/>
</dbReference>
<proteinExistence type="predicted"/>